<protein>
    <submittedName>
        <fullName evidence="1">Uncharacterized protein</fullName>
    </submittedName>
</protein>
<dbReference type="EMBL" id="CALNXI010000209">
    <property type="protein sequence ID" value="CAH3022189.1"/>
    <property type="molecule type" value="Genomic_DNA"/>
</dbReference>
<comment type="caution">
    <text evidence="1">The sequence shown here is derived from an EMBL/GenBank/DDBJ whole genome shotgun (WGS) entry which is preliminary data.</text>
</comment>
<feature type="non-terminal residue" evidence="1">
    <location>
        <position position="101"/>
    </location>
</feature>
<gene>
    <name evidence="1" type="ORF">PEVE_00014410</name>
</gene>
<keyword evidence="2" id="KW-1185">Reference proteome</keyword>
<name>A0ABN8M2N1_9CNID</name>
<evidence type="ECO:0000313" key="2">
    <source>
        <dbReference type="Proteomes" id="UP001159427"/>
    </source>
</evidence>
<accession>A0ABN8M2N1</accession>
<dbReference type="Proteomes" id="UP001159427">
    <property type="component" value="Unassembled WGS sequence"/>
</dbReference>
<sequence length="101" mass="11278">MQQFKYTIRPIHGKENPADALKRLQLGEVAKEFLRQTEDCALTVVTDAIPAALLPRQVERESELDPTLQLVHEALTTGDCSPREQQGEKYEACGLITVADE</sequence>
<evidence type="ECO:0000313" key="1">
    <source>
        <dbReference type="EMBL" id="CAH3022189.1"/>
    </source>
</evidence>
<proteinExistence type="predicted"/>
<organism evidence="1 2">
    <name type="scientific">Porites evermanni</name>
    <dbReference type="NCBI Taxonomy" id="104178"/>
    <lineage>
        <taxon>Eukaryota</taxon>
        <taxon>Metazoa</taxon>
        <taxon>Cnidaria</taxon>
        <taxon>Anthozoa</taxon>
        <taxon>Hexacorallia</taxon>
        <taxon>Scleractinia</taxon>
        <taxon>Fungiina</taxon>
        <taxon>Poritidae</taxon>
        <taxon>Porites</taxon>
    </lineage>
</organism>
<reference evidence="1 2" key="1">
    <citation type="submission" date="2022-05" db="EMBL/GenBank/DDBJ databases">
        <authorList>
            <consortium name="Genoscope - CEA"/>
            <person name="William W."/>
        </authorList>
    </citation>
    <scope>NUCLEOTIDE SEQUENCE [LARGE SCALE GENOMIC DNA]</scope>
</reference>